<dbReference type="InterPro" id="IPR030678">
    <property type="entry name" value="Peptide/Ni-bd"/>
</dbReference>
<evidence type="ECO:0000256" key="3">
    <source>
        <dbReference type="ARBA" id="ARBA00022729"/>
    </source>
</evidence>
<evidence type="ECO:0000313" key="7">
    <source>
        <dbReference type="EMBL" id="REF31989.1"/>
    </source>
</evidence>
<dbReference type="GO" id="GO:0043190">
    <property type="term" value="C:ATP-binding cassette (ABC) transporter complex"/>
    <property type="evidence" value="ECO:0007669"/>
    <property type="project" value="InterPro"/>
</dbReference>
<dbReference type="Proteomes" id="UP000256253">
    <property type="component" value="Unassembled WGS sequence"/>
</dbReference>
<dbReference type="CDD" id="cd08493">
    <property type="entry name" value="PBP2_DppA_like"/>
    <property type="match status" value="1"/>
</dbReference>
<dbReference type="PANTHER" id="PTHR30290:SF9">
    <property type="entry name" value="OLIGOPEPTIDE-BINDING PROTEIN APPA"/>
    <property type="match status" value="1"/>
</dbReference>
<keyword evidence="3 5" id="KW-0732">Signal</keyword>
<sequence>MQSSRKVSALAVASVAALVLSGCAESKRDESGTSGSSGSTSNATMTFAAAGAPKTFDPFYATDGESFRPARQMFEGLVDFKPGTADLTPGLATSWNPSSDGKTWTFKLRTGVKFSDGTPFNADAVCKNFERMDKQNEAGQTAASYWNDNMGGFNKSKTDLYQGCTAKGEDSVELKLLRPTSKFPALLGLPAWSMQSPTALEKYKANDVKAQGDGITQSEYASKYPTGTGPFKFESYDVQNKTVTLVRNDDYHGEKAKVAKLVFKIIPDGTSRKQALLAGDVDGYDLPNPVDWASLKSAGMNLMVRPAFNILYLGLNPTKNPALKDLKVRQALYYAINRDQLVKTQLPEGATVATQWYPKTVDGYSDAVQQYKYDPEKAKSLLKEAGQSNLSIDLWYPSEVTRPYMPDPQKIFQAVKADWEKVGVKVNTVTKPWAGGYTDGTSNGASPAFSIGWTGDYNTPDNFLANFFIGKQMGVTSYPWGAQLQKEITDADSIVDAGQRTAAYKKLSEKLMKDYMPGLPISNSPPAIVFGKNISGIVASPLTAEDFSTAVKK</sequence>
<evidence type="ECO:0000313" key="8">
    <source>
        <dbReference type="Proteomes" id="UP000256253"/>
    </source>
</evidence>
<dbReference type="OrthoDB" id="9796817at2"/>
<comment type="similarity">
    <text evidence="1">Belongs to the bacterial solute-binding protein 5 family.</text>
</comment>
<dbReference type="AlphaFoldDB" id="A0A3D9URL9"/>
<dbReference type="GO" id="GO:0042597">
    <property type="term" value="C:periplasmic space"/>
    <property type="evidence" value="ECO:0007669"/>
    <property type="project" value="UniProtKB-ARBA"/>
</dbReference>
<keyword evidence="2" id="KW-0813">Transport</keyword>
<dbReference type="Gene3D" id="3.40.190.10">
    <property type="entry name" value="Periplasmic binding protein-like II"/>
    <property type="match status" value="1"/>
</dbReference>
<dbReference type="PROSITE" id="PS51257">
    <property type="entry name" value="PROKAR_LIPOPROTEIN"/>
    <property type="match status" value="1"/>
</dbReference>
<evidence type="ECO:0000256" key="5">
    <source>
        <dbReference type="SAM" id="SignalP"/>
    </source>
</evidence>
<evidence type="ECO:0000256" key="1">
    <source>
        <dbReference type="ARBA" id="ARBA00005695"/>
    </source>
</evidence>
<dbReference type="EMBL" id="QTUA01000001">
    <property type="protein sequence ID" value="REF31989.1"/>
    <property type="molecule type" value="Genomic_DNA"/>
</dbReference>
<dbReference type="PANTHER" id="PTHR30290">
    <property type="entry name" value="PERIPLASMIC BINDING COMPONENT OF ABC TRANSPORTER"/>
    <property type="match status" value="1"/>
</dbReference>
<feature type="chain" id="PRO_5039515998" evidence="5">
    <location>
        <begin position="25"/>
        <end position="553"/>
    </location>
</feature>
<organism evidence="7 8">
    <name type="scientific">Calidifontibacter indicus</name>
    <dbReference type="NCBI Taxonomy" id="419650"/>
    <lineage>
        <taxon>Bacteria</taxon>
        <taxon>Bacillati</taxon>
        <taxon>Actinomycetota</taxon>
        <taxon>Actinomycetes</taxon>
        <taxon>Micrococcales</taxon>
        <taxon>Dermacoccaceae</taxon>
        <taxon>Calidifontibacter</taxon>
    </lineage>
</organism>
<dbReference type="SUPFAM" id="SSF53850">
    <property type="entry name" value="Periplasmic binding protein-like II"/>
    <property type="match status" value="1"/>
</dbReference>
<name>A0A3D9URL9_9MICO</name>
<proteinExistence type="inferred from homology"/>
<keyword evidence="8" id="KW-1185">Reference proteome</keyword>
<feature type="domain" description="Solute-binding protein family 5" evidence="6">
    <location>
        <begin position="87"/>
        <end position="472"/>
    </location>
</feature>
<dbReference type="InterPro" id="IPR039424">
    <property type="entry name" value="SBP_5"/>
</dbReference>
<dbReference type="Gene3D" id="3.10.105.10">
    <property type="entry name" value="Dipeptide-binding Protein, Domain 3"/>
    <property type="match status" value="1"/>
</dbReference>
<reference evidence="7 8" key="1">
    <citation type="submission" date="2018-08" db="EMBL/GenBank/DDBJ databases">
        <title>Sequencing the genomes of 1000 actinobacteria strains.</title>
        <authorList>
            <person name="Klenk H.-P."/>
        </authorList>
    </citation>
    <scope>NUCLEOTIDE SEQUENCE [LARGE SCALE GENOMIC DNA]</scope>
    <source>
        <strain evidence="7 8">DSM 22967</strain>
    </source>
</reference>
<protein>
    <submittedName>
        <fullName evidence="7">Peptide/nickel transport system substrate-binding protein</fullName>
    </submittedName>
</protein>
<dbReference type="Gene3D" id="3.90.76.10">
    <property type="entry name" value="Dipeptide-binding Protein, Domain 1"/>
    <property type="match status" value="1"/>
</dbReference>
<dbReference type="Pfam" id="PF00496">
    <property type="entry name" value="SBP_bac_5"/>
    <property type="match status" value="1"/>
</dbReference>
<dbReference type="GO" id="GO:1904680">
    <property type="term" value="F:peptide transmembrane transporter activity"/>
    <property type="evidence" value="ECO:0007669"/>
    <property type="project" value="TreeGrafter"/>
</dbReference>
<dbReference type="InterPro" id="IPR000914">
    <property type="entry name" value="SBP_5_dom"/>
</dbReference>
<feature type="signal peptide" evidence="5">
    <location>
        <begin position="1"/>
        <end position="24"/>
    </location>
</feature>
<dbReference type="GO" id="GO:0015833">
    <property type="term" value="P:peptide transport"/>
    <property type="evidence" value="ECO:0007669"/>
    <property type="project" value="TreeGrafter"/>
</dbReference>
<accession>A0A3D9URL9</accession>
<evidence type="ECO:0000256" key="2">
    <source>
        <dbReference type="ARBA" id="ARBA00022448"/>
    </source>
</evidence>
<comment type="caution">
    <text evidence="7">The sequence shown here is derived from an EMBL/GenBank/DDBJ whole genome shotgun (WGS) entry which is preliminary data.</text>
</comment>
<gene>
    <name evidence="7" type="ORF">DFJ65_3080</name>
</gene>
<feature type="compositionally biased region" description="Low complexity" evidence="4">
    <location>
        <begin position="32"/>
        <end position="41"/>
    </location>
</feature>
<evidence type="ECO:0000256" key="4">
    <source>
        <dbReference type="SAM" id="MobiDB-lite"/>
    </source>
</evidence>
<dbReference type="RefSeq" id="WP_115924377.1">
    <property type="nucleotide sequence ID" value="NZ_QTUA01000001.1"/>
</dbReference>
<feature type="region of interest" description="Disordered" evidence="4">
    <location>
        <begin position="23"/>
        <end position="43"/>
    </location>
</feature>
<dbReference type="PIRSF" id="PIRSF002741">
    <property type="entry name" value="MppA"/>
    <property type="match status" value="1"/>
</dbReference>
<evidence type="ECO:0000259" key="6">
    <source>
        <dbReference type="Pfam" id="PF00496"/>
    </source>
</evidence>